<sequence>MSVMGGYLREIFTSIQGEGIRIGRRQTFIRFLGCNLSCNYCDTPETQKMDGPFLHKKVVYSNPVAVEQVIALIEEKEVSVTGGEPLLQIEFFEFLLQELKKKDICVYLDTNGTLPKLLARVIDLIDCVALDFKIPTATGRPKLWTEHEDCLSIAREKDVFVKMVINENVLPAEIDTACAIIKRVDENIPLIIQPVFDCIINSILEIQKKALEQLPNVRIIPQMHKYLGLI</sequence>
<keyword evidence="7 8" id="KW-0456">Lyase</keyword>
<comment type="subunit">
    <text evidence="8">Homodimer.</text>
</comment>
<feature type="binding site" evidence="8">
    <location>
        <position position="34"/>
    </location>
    <ligand>
        <name>[4Fe-4S] cluster</name>
        <dbReference type="ChEBI" id="CHEBI:49883"/>
        <note>4Fe-4S-S-AdoMet</note>
    </ligand>
</feature>
<dbReference type="PANTHER" id="PTHR42836:SF1">
    <property type="entry name" value="7-CARBOXY-7-DEAZAGUANINE SYNTHASE"/>
    <property type="match status" value="1"/>
</dbReference>
<organism evidence="10 11">
    <name type="scientific">candidate division WOR-3 bacterium RBG_13_43_14</name>
    <dbReference type="NCBI Taxonomy" id="1802590"/>
    <lineage>
        <taxon>Bacteria</taxon>
        <taxon>Bacteria division WOR-3</taxon>
    </lineage>
</organism>
<dbReference type="CDD" id="cd01335">
    <property type="entry name" value="Radical_SAM"/>
    <property type="match status" value="1"/>
</dbReference>
<dbReference type="HAMAP" id="MF_00917">
    <property type="entry name" value="QueE"/>
    <property type="match status" value="1"/>
</dbReference>
<comment type="similarity">
    <text evidence="8">Belongs to the radical SAM superfamily. 7-carboxy-7-deazaguanine synthase family.</text>
</comment>
<feature type="binding site" evidence="8">
    <location>
        <position position="43"/>
    </location>
    <ligand>
        <name>Mg(2+)</name>
        <dbReference type="ChEBI" id="CHEBI:18420"/>
    </ligand>
</feature>
<comment type="cofactor">
    <cofactor evidence="8">
        <name>S-adenosyl-L-methionine</name>
        <dbReference type="ChEBI" id="CHEBI:59789"/>
    </cofactor>
    <text evidence="8">Binds 1 S-adenosyl-L-methionine per subunit.</text>
</comment>
<keyword evidence="1 8" id="KW-0004">4Fe-4S</keyword>
<evidence type="ECO:0000256" key="7">
    <source>
        <dbReference type="ARBA" id="ARBA00023239"/>
    </source>
</evidence>
<proteinExistence type="inferred from homology"/>
<feature type="binding site" evidence="8">
    <location>
        <position position="41"/>
    </location>
    <ligand>
        <name>[4Fe-4S] cluster</name>
        <dbReference type="ChEBI" id="CHEBI:49883"/>
        <note>4Fe-4S-S-AdoMet</note>
    </ligand>
</feature>
<reference evidence="10 11" key="1">
    <citation type="journal article" date="2016" name="Nat. Commun.">
        <title>Thousands of microbial genomes shed light on interconnected biogeochemical processes in an aquifer system.</title>
        <authorList>
            <person name="Anantharaman K."/>
            <person name="Brown C.T."/>
            <person name="Hug L.A."/>
            <person name="Sharon I."/>
            <person name="Castelle C.J."/>
            <person name="Probst A.J."/>
            <person name="Thomas B.C."/>
            <person name="Singh A."/>
            <person name="Wilkins M.J."/>
            <person name="Karaoz U."/>
            <person name="Brodie E.L."/>
            <person name="Williams K.H."/>
            <person name="Hubbard S.S."/>
            <person name="Banfield J.F."/>
        </authorList>
    </citation>
    <scope>NUCLEOTIDE SEQUENCE [LARGE SCALE GENOMIC DNA]</scope>
</reference>
<dbReference type="PIRSF" id="PIRSF000370">
    <property type="entry name" value="QueE"/>
    <property type="match status" value="1"/>
</dbReference>
<dbReference type="SUPFAM" id="SSF102114">
    <property type="entry name" value="Radical SAM enzymes"/>
    <property type="match status" value="1"/>
</dbReference>
<dbReference type="EMBL" id="MEUM01000088">
    <property type="protein sequence ID" value="OGC41956.1"/>
    <property type="molecule type" value="Genomic_DNA"/>
</dbReference>
<feature type="binding site" evidence="8">
    <location>
        <position position="38"/>
    </location>
    <ligand>
        <name>[4Fe-4S] cluster</name>
        <dbReference type="ChEBI" id="CHEBI:49883"/>
        <note>4Fe-4S-S-AdoMet</note>
    </ligand>
</feature>
<feature type="domain" description="Radical SAM core" evidence="9">
    <location>
        <begin position="21"/>
        <end position="230"/>
    </location>
</feature>
<comment type="caution">
    <text evidence="10">The sequence shown here is derived from an EMBL/GenBank/DDBJ whole genome shotgun (WGS) entry which is preliminary data.</text>
</comment>
<comment type="caution">
    <text evidence="8">Lacks conserved residue(s) required for the propagation of feature annotation.</text>
</comment>
<comment type="catalytic activity">
    <reaction evidence="8">
        <text>6-carboxy-5,6,7,8-tetrahydropterin + H(+) = 7-carboxy-7-carbaguanine + NH4(+)</text>
        <dbReference type="Rhea" id="RHEA:27974"/>
        <dbReference type="ChEBI" id="CHEBI:15378"/>
        <dbReference type="ChEBI" id="CHEBI:28938"/>
        <dbReference type="ChEBI" id="CHEBI:61032"/>
        <dbReference type="ChEBI" id="CHEBI:61036"/>
        <dbReference type="EC" id="4.3.99.3"/>
    </reaction>
</comment>
<dbReference type="GO" id="GO:0051539">
    <property type="term" value="F:4 iron, 4 sulfur cluster binding"/>
    <property type="evidence" value="ECO:0007669"/>
    <property type="project" value="UniProtKB-UniRule"/>
</dbReference>
<evidence type="ECO:0000256" key="5">
    <source>
        <dbReference type="ARBA" id="ARBA00023004"/>
    </source>
</evidence>
<feature type="binding site" evidence="8">
    <location>
        <position position="30"/>
    </location>
    <ligand>
        <name>substrate</name>
    </ligand>
</feature>
<keyword evidence="8" id="KW-0671">Queuosine biosynthesis</keyword>
<keyword evidence="2 8" id="KW-0949">S-adenosyl-L-methionine</keyword>
<dbReference type="UniPathway" id="UPA00391"/>
<evidence type="ECO:0000313" key="11">
    <source>
        <dbReference type="Proteomes" id="UP000177025"/>
    </source>
</evidence>
<evidence type="ECO:0000256" key="8">
    <source>
        <dbReference type="HAMAP-Rule" id="MF_00917"/>
    </source>
</evidence>
<dbReference type="Pfam" id="PF04055">
    <property type="entry name" value="Radical_SAM"/>
    <property type="match status" value="1"/>
</dbReference>
<feature type="binding site" evidence="8">
    <location>
        <position position="83"/>
    </location>
    <ligand>
        <name>S-adenosyl-L-methionine</name>
        <dbReference type="ChEBI" id="CHEBI:59789"/>
    </ligand>
</feature>
<keyword evidence="5 8" id="KW-0408">Iron</keyword>
<keyword evidence="3 8" id="KW-0479">Metal-binding</keyword>
<evidence type="ECO:0000256" key="1">
    <source>
        <dbReference type="ARBA" id="ARBA00022485"/>
    </source>
</evidence>
<dbReference type="InterPro" id="IPR013785">
    <property type="entry name" value="Aldolase_TIM"/>
</dbReference>
<accession>A0A1F4UAF4</accession>
<dbReference type="PANTHER" id="PTHR42836">
    <property type="entry name" value="7-CARBOXY-7-DEAZAGUANINE SYNTHASE"/>
    <property type="match status" value="1"/>
</dbReference>
<evidence type="ECO:0000313" key="10">
    <source>
        <dbReference type="EMBL" id="OGC41956.1"/>
    </source>
</evidence>
<dbReference type="Proteomes" id="UP000177025">
    <property type="component" value="Unassembled WGS sequence"/>
</dbReference>
<evidence type="ECO:0000256" key="6">
    <source>
        <dbReference type="ARBA" id="ARBA00023014"/>
    </source>
</evidence>
<keyword evidence="6 8" id="KW-0411">Iron-sulfur</keyword>
<dbReference type="GO" id="GO:1904047">
    <property type="term" value="F:S-adenosyl-L-methionine binding"/>
    <property type="evidence" value="ECO:0007669"/>
    <property type="project" value="UniProtKB-UniRule"/>
</dbReference>
<evidence type="ECO:0000259" key="9">
    <source>
        <dbReference type="PROSITE" id="PS51918"/>
    </source>
</evidence>
<feature type="binding site" evidence="8">
    <location>
        <begin position="15"/>
        <end position="17"/>
    </location>
    <ligand>
        <name>substrate</name>
    </ligand>
</feature>
<protein>
    <recommendedName>
        <fullName evidence="8">7-carboxy-7-deazaguanine synthase</fullName>
        <shortName evidence="8">CDG synthase</shortName>
        <ecNumber evidence="8">4.3.99.3</ecNumber>
    </recommendedName>
    <alternativeName>
        <fullName evidence="8">Queuosine biosynthesis protein QueE</fullName>
    </alternativeName>
</protein>
<comment type="cofactor">
    <cofactor evidence="8">
        <name>[4Fe-4S] cluster</name>
        <dbReference type="ChEBI" id="CHEBI:49883"/>
    </cofactor>
    <text evidence="8">Binds 1 [4Fe-4S] cluster. The cluster is coordinated with 3 cysteines and an exchangeable S-adenosyl-L-methionine.</text>
</comment>
<feature type="binding site" evidence="8">
    <location>
        <position position="81"/>
    </location>
    <ligand>
        <name>substrate</name>
    </ligand>
</feature>
<keyword evidence="4 8" id="KW-0460">Magnesium</keyword>
<feature type="binding site" evidence="8">
    <location>
        <begin position="40"/>
        <end position="42"/>
    </location>
    <ligand>
        <name>S-adenosyl-L-methionine</name>
        <dbReference type="ChEBI" id="CHEBI:59789"/>
    </ligand>
</feature>
<comment type="cofactor">
    <cofactor evidence="8">
        <name>Mg(2+)</name>
        <dbReference type="ChEBI" id="CHEBI:18420"/>
    </cofactor>
</comment>
<dbReference type="GO" id="GO:0016840">
    <property type="term" value="F:carbon-nitrogen lyase activity"/>
    <property type="evidence" value="ECO:0007669"/>
    <property type="project" value="UniProtKB-UniRule"/>
</dbReference>
<dbReference type="PROSITE" id="PS51918">
    <property type="entry name" value="RADICAL_SAM"/>
    <property type="match status" value="1"/>
</dbReference>
<gene>
    <name evidence="8" type="primary">queE</name>
    <name evidence="10" type="ORF">A2Y85_06475</name>
</gene>
<dbReference type="GO" id="GO:0000287">
    <property type="term" value="F:magnesium ion binding"/>
    <property type="evidence" value="ECO:0007669"/>
    <property type="project" value="UniProtKB-UniRule"/>
</dbReference>
<dbReference type="Gene3D" id="3.20.20.70">
    <property type="entry name" value="Aldolase class I"/>
    <property type="match status" value="1"/>
</dbReference>
<name>A0A1F4UAF4_UNCW3</name>
<dbReference type="EC" id="4.3.99.3" evidence="8"/>
<comment type="pathway">
    <text evidence="8">Purine metabolism; 7-cyano-7-deazaguanine biosynthesis.</text>
</comment>
<dbReference type="InterPro" id="IPR058240">
    <property type="entry name" value="rSAM_sf"/>
</dbReference>
<evidence type="ECO:0000256" key="3">
    <source>
        <dbReference type="ARBA" id="ARBA00022723"/>
    </source>
</evidence>
<evidence type="ECO:0000256" key="2">
    <source>
        <dbReference type="ARBA" id="ARBA00022691"/>
    </source>
</evidence>
<dbReference type="InterPro" id="IPR024924">
    <property type="entry name" value="7-CO-7-deazaguanine_synth-like"/>
</dbReference>
<dbReference type="InterPro" id="IPR007197">
    <property type="entry name" value="rSAM"/>
</dbReference>
<dbReference type="AlphaFoldDB" id="A0A1F4UAF4"/>
<evidence type="ECO:0000256" key="4">
    <source>
        <dbReference type="ARBA" id="ARBA00022842"/>
    </source>
</evidence>
<dbReference type="SFLD" id="SFLDS00029">
    <property type="entry name" value="Radical_SAM"/>
    <property type="match status" value="1"/>
</dbReference>
<dbReference type="GO" id="GO:0008616">
    <property type="term" value="P:tRNA queuosine(34) biosynthetic process"/>
    <property type="evidence" value="ECO:0007669"/>
    <property type="project" value="UniProtKB-UniRule"/>
</dbReference>
<comment type="function">
    <text evidence="8">Catalyzes the complex heterocyclic radical-mediated conversion of 6-carboxy-5,6,7,8-tetrahydropterin (CPH4) to 7-carboxy-7-deazaguanine (CDG), a step common to the biosynthetic pathways of all 7-deazapurine-containing compounds.</text>
</comment>